<reference evidence="1" key="1">
    <citation type="submission" date="2020-04" db="EMBL/GenBank/DDBJ databases">
        <authorList>
            <person name="Zhang T."/>
        </authorList>
    </citation>
    <scope>NUCLEOTIDE SEQUENCE</scope>
    <source>
        <strain evidence="1">HKST-UBA10</strain>
    </source>
</reference>
<feature type="non-terminal residue" evidence="1">
    <location>
        <position position="151"/>
    </location>
</feature>
<evidence type="ECO:0000313" key="1">
    <source>
        <dbReference type="EMBL" id="MCA9382696.1"/>
    </source>
</evidence>
<accession>A0A955L4T3</accession>
<reference evidence="1" key="2">
    <citation type="journal article" date="2021" name="Microbiome">
        <title>Successional dynamics and alternative stable states in a saline activated sludge microbial community over 9 years.</title>
        <authorList>
            <person name="Wang Y."/>
            <person name="Ye J."/>
            <person name="Ju F."/>
            <person name="Liu L."/>
            <person name="Boyd J.A."/>
            <person name="Deng Y."/>
            <person name="Parks D.H."/>
            <person name="Jiang X."/>
            <person name="Yin X."/>
            <person name="Woodcroft B.J."/>
            <person name="Tyson G.W."/>
            <person name="Hugenholtz P."/>
            <person name="Polz M.F."/>
            <person name="Zhang T."/>
        </authorList>
    </citation>
    <scope>NUCLEOTIDE SEQUENCE</scope>
    <source>
        <strain evidence="1">HKST-UBA10</strain>
    </source>
</reference>
<proteinExistence type="predicted"/>
<comment type="caution">
    <text evidence="1">The sequence shown here is derived from an EMBL/GenBank/DDBJ whole genome shotgun (WGS) entry which is preliminary data.</text>
</comment>
<gene>
    <name evidence="1" type="ORF">KC660_04815</name>
</gene>
<sequence length="151" mass="17332">MEKTDPTIIVIPANWEEKVVNEMNKAEGDMTTIAVPSVNGNRRAYATWLYILLKNGFNIDPEHERKNINELDDVFSKYYFIFVGGNRGEGKTSGSQVVSDSFLLFVADYLFRLILRSDFNRDGIEFKEVGSWIKWKNKNIQSSSAKLVIEK</sequence>
<evidence type="ECO:0000313" key="2">
    <source>
        <dbReference type="Proteomes" id="UP000782843"/>
    </source>
</evidence>
<name>A0A955L4T3_9BACT</name>
<organism evidence="1 2">
    <name type="scientific">Candidatus Dojkabacteria bacterium</name>
    <dbReference type="NCBI Taxonomy" id="2099670"/>
    <lineage>
        <taxon>Bacteria</taxon>
        <taxon>Candidatus Dojkabacteria</taxon>
    </lineage>
</organism>
<dbReference type="EMBL" id="JAGQLG010000213">
    <property type="protein sequence ID" value="MCA9382696.1"/>
    <property type="molecule type" value="Genomic_DNA"/>
</dbReference>
<dbReference type="AlphaFoldDB" id="A0A955L4T3"/>
<dbReference type="Proteomes" id="UP000782843">
    <property type="component" value="Unassembled WGS sequence"/>
</dbReference>
<protein>
    <submittedName>
        <fullName evidence="1">Uncharacterized protein</fullName>
    </submittedName>
</protein>